<protein>
    <submittedName>
        <fullName evidence="1">Uncharacterized protein</fullName>
    </submittedName>
</protein>
<proteinExistence type="predicted"/>
<evidence type="ECO:0000313" key="1">
    <source>
        <dbReference type="EMBL" id="KAH9734746.1"/>
    </source>
</evidence>
<dbReference type="Proteomes" id="UP000829398">
    <property type="component" value="Chromosome 6"/>
</dbReference>
<reference evidence="2" key="1">
    <citation type="journal article" date="2023" name="Hortic. Res.">
        <title>A chromosome-level phased genome enabling allele-level studies in sweet orange: a case study on citrus Huanglongbing tolerance.</title>
        <authorList>
            <person name="Wu B."/>
            <person name="Yu Q."/>
            <person name="Deng Z."/>
            <person name="Duan Y."/>
            <person name="Luo F."/>
            <person name="Gmitter F. Jr."/>
        </authorList>
    </citation>
    <scope>NUCLEOTIDE SEQUENCE [LARGE SCALE GENOMIC DNA]</scope>
    <source>
        <strain evidence="2">cv. Valencia</strain>
    </source>
</reference>
<accession>A0ACB8JPV2</accession>
<name>A0ACB8JPV2_CITSI</name>
<comment type="caution">
    <text evidence="1">The sequence shown here is derived from an EMBL/GenBank/DDBJ whole genome shotgun (WGS) entry which is preliminary data.</text>
</comment>
<sequence length="153" mass="17958">MLNSFAFFFVFRVTHLNHTALKHSPLLLSCDRDVASGPSRFKFLHAWLKHLDFLDVVLQSWVAPVVGSGMRAFQQKLVWLKLYLKVRMLLRKKRLYDLSGSAADRAIFSEARAQMQYVLLCEEIFLHQQSSVRWVREDNANTRFFHTIIQNKC</sequence>
<organism evidence="1 2">
    <name type="scientific">Citrus sinensis</name>
    <name type="common">Sweet orange</name>
    <name type="synonym">Citrus aurantium var. sinensis</name>
    <dbReference type="NCBI Taxonomy" id="2711"/>
    <lineage>
        <taxon>Eukaryota</taxon>
        <taxon>Viridiplantae</taxon>
        <taxon>Streptophyta</taxon>
        <taxon>Embryophyta</taxon>
        <taxon>Tracheophyta</taxon>
        <taxon>Spermatophyta</taxon>
        <taxon>Magnoliopsida</taxon>
        <taxon>eudicotyledons</taxon>
        <taxon>Gunneridae</taxon>
        <taxon>Pentapetalae</taxon>
        <taxon>rosids</taxon>
        <taxon>malvids</taxon>
        <taxon>Sapindales</taxon>
        <taxon>Rutaceae</taxon>
        <taxon>Aurantioideae</taxon>
        <taxon>Citrus</taxon>
    </lineage>
</organism>
<keyword evidence="2" id="KW-1185">Reference proteome</keyword>
<gene>
    <name evidence="1" type="ORF">KPL71_017486</name>
</gene>
<evidence type="ECO:0000313" key="2">
    <source>
        <dbReference type="Proteomes" id="UP000829398"/>
    </source>
</evidence>
<dbReference type="EMBL" id="CM039175">
    <property type="protein sequence ID" value="KAH9734746.1"/>
    <property type="molecule type" value="Genomic_DNA"/>
</dbReference>